<dbReference type="Proteomes" id="UP000326169">
    <property type="component" value="Unassembled WGS sequence"/>
</dbReference>
<evidence type="ECO:0000259" key="1">
    <source>
        <dbReference type="Pfam" id="PF13387"/>
    </source>
</evidence>
<accession>A0A5M3TA90</accession>
<evidence type="ECO:0000313" key="2">
    <source>
        <dbReference type="EMBL" id="GCE94850.1"/>
    </source>
</evidence>
<dbReference type="Pfam" id="PF13387">
    <property type="entry name" value="Lnb_N"/>
    <property type="match status" value="1"/>
</dbReference>
<sequence length="387" mass="43066">MNSPDGVIFMVIVAMMDFCYDRSNDVRFVRRAAYLKNRQIFRMKLLTLTSAIILLTPGLSSRVVDARPTLPDANCRCDVNDRFDPQAKMPQGIHQGKCINSCHQRSLRRLSAAEAAEYGIEPQAIAVANVSHQNQFWVAQILPNSVAEVIYQLENFPSPIPAAHTQLRFRFSPGSEVLLIPQIPGSHQSPVKLQDLIFSVEAVAVVGGNFDLVAGFFDNFAIAYRLVSLESRVQRMIIEDGHQVQQIQLNLTPAQKNQLLLNAITKSQQAGLTQMYNTLNRNCTTEVFRIIDQTIGYHSAPNSGSQEIFINAPTGEQISMLFANGILNQQAINQFLADSLDATQLQFLQEHIPTISPTALQRRGIKGMELPDLNYELQNTGGGGMIW</sequence>
<evidence type="ECO:0000313" key="3">
    <source>
        <dbReference type="Proteomes" id="UP000326169"/>
    </source>
</evidence>
<keyword evidence="3" id="KW-1185">Reference proteome</keyword>
<comment type="caution">
    <text evidence="2">The sequence shown here is derived from an EMBL/GenBank/DDBJ whole genome shotgun (WGS) entry which is preliminary data.</text>
</comment>
<dbReference type="EMBL" id="BIMW01000109">
    <property type="protein sequence ID" value="GCE94850.1"/>
    <property type="molecule type" value="Genomic_DNA"/>
</dbReference>
<reference evidence="2 3" key="1">
    <citation type="journal article" date="2019" name="J Genomics">
        <title>The Draft Genome of a Hydrogen-producing Cyanobacterium, Arthrospira platensis NIES-46.</title>
        <authorList>
            <person name="Suzuki S."/>
            <person name="Yamaguchi H."/>
            <person name="Kawachi M."/>
        </authorList>
    </citation>
    <scope>NUCLEOTIDE SEQUENCE [LARGE SCALE GENOMIC DNA]</scope>
    <source>
        <strain evidence="2 3">NIES-46</strain>
    </source>
</reference>
<dbReference type="InterPro" id="IPR025178">
    <property type="entry name" value="Lnb_N"/>
</dbReference>
<gene>
    <name evidence="2" type="ORF">NIES46_29100</name>
</gene>
<protein>
    <recommendedName>
        <fullName evidence="1">Lnb N-terminal periplasmic domain-containing protein</fullName>
    </recommendedName>
</protein>
<feature type="domain" description="Lnb N-terminal periplasmic" evidence="1">
    <location>
        <begin position="137"/>
        <end position="295"/>
    </location>
</feature>
<name>A0A5M3TA90_LIMPL</name>
<proteinExistence type="predicted"/>
<organism evidence="2 3">
    <name type="scientific">Limnospira platensis NIES-46</name>
    <dbReference type="NCBI Taxonomy" id="1236695"/>
    <lineage>
        <taxon>Bacteria</taxon>
        <taxon>Bacillati</taxon>
        <taxon>Cyanobacteriota</taxon>
        <taxon>Cyanophyceae</taxon>
        <taxon>Oscillatoriophycideae</taxon>
        <taxon>Oscillatoriales</taxon>
        <taxon>Sirenicapillariaceae</taxon>
        <taxon>Limnospira</taxon>
    </lineage>
</organism>